<keyword evidence="2" id="KW-1185">Reference proteome</keyword>
<accession>A0A507CVG7</accession>
<evidence type="ECO:0000313" key="2">
    <source>
        <dbReference type="Proteomes" id="UP000317494"/>
    </source>
</evidence>
<dbReference type="AlphaFoldDB" id="A0A507CVG7"/>
<dbReference type="Proteomes" id="UP000317494">
    <property type="component" value="Unassembled WGS sequence"/>
</dbReference>
<dbReference type="VEuPathDB" id="FungiDB:SeMB42_g04839"/>
<sequence length="75" mass="8073">MNPSNDGNLGAAIVGKYYLQRTLSSSKNDEIGDSELSGGSGEASLQLSLRRRHPPLLLGLGGELELFDMPRKKDT</sequence>
<comment type="caution">
    <text evidence="1">The sequence shown here is derived from an EMBL/GenBank/DDBJ whole genome shotgun (WGS) entry which is preliminary data.</text>
</comment>
<evidence type="ECO:0000313" key="1">
    <source>
        <dbReference type="EMBL" id="TPX43166.1"/>
    </source>
</evidence>
<protein>
    <submittedName>
        <fullName evidence="1">Uncharacterized protein</fullName>
    </submittedName>
</protein>
<organism evidence="1 2">
    <name type="scientific">Synchytrium endobioticum</name>
    <dbReference type="NCBI Taxonomy" id="286115"/>
    <lineage>
        <taxon>Eukaryota</taxon>
        <taxon>Fungi</taxon>
        <taxon>Fungi incertae sedis</taxon>
        <taxon>Chytridiomycota</taxon>
        <taxon>Chytridiomycota incertae sedis</taxon>
        <taxon>Chytridiomycetes</taxon>
        <taxon>Synchytriales</taxon>
        <taxon>Synchytriaceae</taxon>
        <taxon>Synchytrium</taxon>
    </lineage>
</organism>
<name>A0A507CVG7_9FUNG</name>
<dbReference type="EMBL" id="QEAN01000208">
    <property type="protein sequence ID" value="TPX43166.1"/>
    <property type="molecule type" value="Genomic_DNA"/>
</dbReference>
<reference evidence="1 2" key="1">
    <citation type="journal article" date="2019" name="Sci. Rep.">
        <title>Comparative genomics of chytrid fungi reveal insights into the obligate biotrophic and pathogenic lifestyle of Synchytrium endobioticum.</title>
        <authorList>
            <person name="van de Vossenberg B.T.L.H."/>
            <person name="Warris S."/>
            <person name="Nguyen H.D.T."/>
            <person name="van Gent-Pelzer M.P.E."/>
            <person name="Joly D.L."/>
            <person name="van de Geest H.C."/>
            <person name="Bonants P.J.M."/>
            <person name="Smith D.S."/>
            <person name="Levesque C.A."/>
            <person name="van der Lee T.A.J."/>
        </authorList>
    </citation>
    <scope>NUCLEOTIDE SEQUENCE [LARGE SCALE GENOMIC DNA]</scope>
    <source>
        <strain evidence="1 2">MB42</strain>
    </source>
</reference>
<proteinExistence type="predicted"/>
<gene>
    <name evidence="1" type="ORF">SeMB42_g04839</name>
</gene>